<dbReference type="OrthoDB" id="4772757at2759"/>
<dbReference type="InterPro" id="IPR002110">
    <property type="entry name" value="Ankyrin_rpt"/>
</dbReference>
<gene>
    <name evidence="6" type="ORF">G7Z17_g8083</name>
</gene>
<evidence type="ECO:0008006" key="8">
    <source>
        <dbReference type="Google" id="ProtNLM"/>
    </source>
</evidence>
<sequence>MSAQTLPTPPTAPPPPVSSEEPVPTYSATDEDSLFARIEQTTALNLPILHAPAWDLQAAFSQRLDKGEACGDEYQACCLTNDIVDSFFASIKAGRDDLVADFVSRGLVSPDVTSHQGETPLLAAVRMGKTPMVSRLVALGATVNAFGASLLPPKNDDYGAPCPKRTPLMMAAETGHLALVKVLMEDYGADDSLVAPDGAIALRLAATNGHRDIVRYLPSRRAGSWLRWKTAHEKEMKRMYRAIESIISFLETMFWTVPKFLVYDIPKSIGKSLWKRRHKVAEWCKRCKDKIVELPAQAKRFAVKLPSHVKYAAKQTWEGIKQIPPFLARFFKAIWKVIKEIPHVVKEISLWVWRGIKAIPGVVKTFLLWIGRGLKSFGEAIFNVFARFFSLLHTALSAIFSFFRGITLKDIWDGFCSLLRAIFIETPQAIFRFIKSFGQMTYDVLKGLFGTLGKLVWYIGAGIWYLINYIPRKLWECITAIGRSIRRAFQEMMAYLDPKRM</sequence>
<feature type="transmembrane region" description="Helical" evidence="5">
    <location>
        <begin position="447"/>
        <end position="467"/>
    </location>
</feature>
<name>A0A9P5H1U1_9HYPO</name>
<dbReference type="Gene3D" id="1.25.40.20">
    <property type="entry name" value="Ankyrin repeat-containing domain"/>
    <property type="match status" value="1"/>
</dbReference>
<dbReference type="Pfam" id="PF12796">
    <property type="entry name" value="Ank_2"/>
    <property type="match status" value="1"/>
</dbReference>
<feature type="transmembrane region" description="Helical" evidence="5">
    <location>
        <begin position="351"/>
        <end position="370"/>
    </location>
</feature>
<keyword evidence="5" id="KW-0812">Transmembrane</keyword>
<keyword evidence="1" id="KW-0677">Repeat</keyword>
<accession>A0A9P5H1U1</accession>
<dbReference type="AlphaFoldDB" id="A0A9P5H1U1"/>
<keyword evidence="2 3" id="KW-0040">ANK repeat</keyword>
<dbReference type="PANTHER" id="PTHR24173:SF83">
    <property type="entry name" value="SOCS BOX DOMAIN-CONTAINING PROTEIN"/>
    <property type="match status" value="1"/>
</dbReference>
<dbReference type="EMBL" id="JAANBB010000194">
    <property type="protein sequence ID" value="KAF7546923.1"/>
    <property type="molecule type" value="Genomic_DNA"/>
</dbReference>
<evidence type="ECO:0000256" key="3">
    <source>
        <dbReference type="PROSITE-ProRule" id="PRU00023"/>
    </source>
</evidence>
<feature type="transmembrane region" description="Helical" evidence="5">
    <location>
        <begin position="382"/>
        <end position="403"/>
    </location>
</feature>
<protein>
    <recommendedName>
        <fullName evidence="8">Ankyrin</fullName>
    </recommendedName>
</protein>
<keyword evidence="5" id="KW-1133">Transmembrane helix</keyword>
<dbReference type="InterPro" id="IPR036770">
    <property type="entry name" value="Ankyrin_rpt-contain_sf"/>
</dbReference>
<feature type="region of interest" description="Disordered" evidence="4">
    <location>
        <begin position="1"/>
        <end position="27"/>
    </location>
</feature>
<proteinExistence type="predicted"/>
<dbReference type="PROSITE" id="PS50088">
    <property type="entry name" value="ANK_REPEAT"/>
    <property type="match status" value="1"/>
</dbReference>
<evidence type="ECO:0000313" key="6">
    <source>
        <dbReference type="EMBL" id="KAF7546923.1"/>
    </source>
</evidence>
<dbReference type="SUPFAM" id="SSF48403">
    <property type="entry name" value="Ankyrin repeat"/>
    <property type="match status" value="1"/>
</dbReference>
<evidence type="ECO:0000256" key="4">
    <source>
        <dbReference type="SAM" id="MobiDB-lite"/>
    </source>
</evidence>
<keyword evidence="5" id="KW-0472">Membrane</keyword>
<evidence type="ECO:0000256" key="5">
    <source>
        <dbReference type="SAM" id="Phobius"/>
    </source>
</evidence>
<reference evidence="6" key="1">
    <citation type="submission" date="2020-03" db="EMBL/GenBank/DDBJ databases">
        <title>Draft Genome Sequence of Cylindrodendrum hubeiense.</title>
        <authorList>
            <person name="Buettner E."/>
            <person name="Kellner H."/>
        </authorList>
    </citation>
    <scope>NUCLEOTIDE SEQUENCE</scope>
    <source>
        <strain evidence="6">IHI 201604</strain>
    </source>
</reference>
<dbReference type="Proteomes" id="UP000722485">
    <property type="component" value="Unassembled WGS sequence"/>
</dbReference>
<feature type="compositionally biased region" description="Pro residues" evidence="4">
    <location>
        <begin position="7"/>
        <end position="17"/>
    </location>
</feature>
<evidence type="ECO:0000256" key="1">
    <source>
        <dbReference type="ARBA" id="ARBA00022737"/>
    </source>
</evidence>
<dbReference type="PANTHER" id="PTHR24173">
    <property type="entry name" value="ANKYRIN REPEAT CONTAINING"/>
    <property type="match status" value="1"/>
</dbReference>
<keyword evidence="7" id="KW-1185">Reference proteome</keyword>
<evidence type="ECO:0000313" key="7">
    <source>
        <dbReference type="Proteomes" id="UP000722485"/>
    </source>
</evidence>
<comment type="caution">
    <text evidence="6">The sequence shown here is derived from an EMBL/GenBank/DDBJ whole genome shotgun (WGS) entry which is preliminary data.</text>
</comment>
<organism evidence="6 7">
    <name type="scientific">Cylindrodendrum hubeiense</name>
    <dbReference type="NCBI Taxonomy" id="595255"/>
    <lineage>
        <taxon>Eukaryota</taxon>
        <taxon>Fungi</taxon>
        <taxon>Dikarya</taxon>
        <taxon>Ascomycota</taxon>
        <taxon>Pezizomycotina</taxon>
        <taxon>Sordariomycetes</taxon>
        <taxon>Hypocreomycetidae</taxon>
        <taxon>Hypocreales</taxon>
        <taxon>Nectriaceae</taxon>
        <taxon>Cylindrodendrum</taxon>
    </lineage>
</organism>
<dbReference type="SMART" id="SM00248">
    <property type="entry name" value="ANK"/>
    <property type="match status" value="3"/>
</dbReference>
<feature type="repeat" description="ANK" evidence="3">
    <location>
        <begin position="116"/>
        <end position="148"/>
    </location>
</feature>
<evidence type="ECO:0000256" key="2">
    <source>
        <dbReference type="ARBA" id="ARBA00023043"/>
    </source>
</evidence>
<dbReference type="PROSITE" id="PS50297">
    <property type="entry name" value="ANK_REP_REGION"/>
    <property type="match status" value="1"/>
</dbReference>